<proteinExistence type="predicted"/>
<dbReference type="EMBL" id="AY260905">
    <property type="protein sequence ID" value="AAP22937.1"/>
    <property type="molecule type" value="Genomic_DNA"/>
</dbReference>
<reference evidence="2" key="1">
    <citation type="journal article" date="2004" name="J. Bacteriol.">
        <title>Hypercyst mutants in Rhodospirillum centenum identify regulatory loci involved in cyst cell differentiation.</title>
        <authorList>
            <person name="Berleman J.E."/>
            <person name="Hasselbring B.M."/>
            <person name="Bauer C.E."/>
        </authorList>
    </citation>
    <scope>NUCLEOTIDE SEQUENCE</scope>
</reference>
<sequence length="168" mass="17501">MDVQLALRLAGLVGGITDRIGLAVEPTGGARCPGPPDIPASVRRRDDVVGVLHRGTPTTVRSVSLNHKAGARSDRDGPPPPPPHDPRDRRPWRLLQRTAAAAAAREETGMRAVLSSILGIVSGLSAHHVADGLIQAPQAEAQAFAVLAGIAVAAFYTHATAPEATEEE</sequence>
<name>Q7X4W0_RHOCE</name>
<evidence type="ECO:0000313" key="2">
    <source>
        <dbReference type="EMBL" id="AAP22937.1"/>
    </source>
</evidence>
<protein>
    <submittedName>
        <fullName evidence="2">Uncharacterized protein</fullName>
    </submittedName>
</protein>
<accession>Q7X4W0</accession>
<feature type="region of interest" description="Disordered" evidence="1">
    <location>
        <begin position="66"/>
        <end position="90"/>
    </location>
</feature>
<organism evidence="2">
    <name type="scientific">Rhodospirillum centenum</name>
    <name type="common">Rhodocista centenaria</name>
    <dbReference type="NCBI Taxonomy" id="34018"/>
    <lineage>
        <taxon>Bacteria</taxon>
        <taxon>Pseudomonadati</taxon>
        <taxon>Pseudomonadota</taxon>
        <taxon>Alphaproteobacteria</taxon>
        <taxon>Rhodospirillales</taxon>
        <taxon>Rhodospirillaceae</taxon>
        <taxon>Rhodospirillum</taxon>
    </lineage>
</organism>
<evidence type="ECO:0000256" key="1">
    <source>
        <dbReference type="SAM" id="MobiDB-lite"/>
    </source>
</evidence>
<dbReference type="AlphaFoldDB" id="Q7X4W0"/>